<dbReference type="RefSeq" id="WP_143986326.1">
    <property type="nucleotide sequence ID" value="NZ_CP041692.1"/>
</dbReference>
<dbReference type="NCBIfam" id="NF009154">
    <property type="entry name" value="PRK12497.3-3"/>
    <property type="match status" value="1"/>
</dbReference>
<proteinExistence type="inferred from homology"/>
<keyword evidence="5" id="KW-1185">Reference proteome</keyword>
<dbReference type="Proteomes" id="UP000319263">
    <property type="component" value="Chromosome"/>
</dbReference>
<dbReference type="Pfam" id="PF02021">
    <property type="entry name" value="UPF0102"/>
    <property type="match status" value="1"/>
</dbReference>
<dbReference type="InterPro" id="IPR011856">
    <property type="entry name" value="tRNA_endonuc-like_dom_sf"/>
</dbReference>
<evidence type="ECO:0000313" key="5">
    <source>
        <dbReference type="Proteomes" id="UP000319263"/>
    </source>
</evidence>
<evidence type="ECO:0000256" key="3">
    <source>
        <dbReference type="SAM" id="MobiDB-lite"/>
    </source>
</evidence>
<evidence type="ECO:0000256" key="1">
    <source>
        <dbReference type="ARBA" id="ARBA00006738"/>
    </source>
</evidence>
<evidence type="ECO:0000256" key="2">
    <source>
        <dbReference type="HAMAP-Rule" id="MF_00048"/>
    </source>
</evidence>
<dbReference type="InterPro" id="IPR011335">
    <property type="entry name" value="Restrct_endonuc-II-like"/>
</dbReference>
<dbReference type="InterPro" id="IPR003509">
    <property type="entry name" value="UPF0102_YraN-like"/>
</dbReference>
<dbReference type="PANTHER" id="PTHR34039">
    <property type="entry name" value="UPF0102 PROTEIN YRAN"/>
    <property type="match status" value="1"/>
</dbReference>
<dbReference type="CDD" id="cd20736">
    <property type="entry name" value="PoNe_Nuclease"/>
    <property type="match status" value="1"/>
</dbReference>
<accession>A0A516PYW0</accession>
<dbReference type="SUPFAM" id="SSF52980">
    <property type="entry name" value="Restriction endonuclease-like"/>
    <property type="match status" value="1"/>
</dbReference>
<dbReference type="GO" id="GO:0003676">
    <property type="term" value="F:nucleic acid binding"/>
    <property type="evidence" value="ECO:0007669"/>
    <property type="project" value="InterPro"/>
</dbReference>
<dbReference type="HAMAP" id="MF_00048">
    <property type="entry name" value="UPF0102"/>
    <property type="match status" value="1"/>
</dbReference>
<dbReference type="OrthoDB" id="9794876at2"/>
<evidence type="ECO:0000313" key="4">
    <source>
        <dbReference type="EMBL" id="QDP96360.1"/>
    </source>
</evidence>
<feature type="region of interest" description="Disordered" evidence="3">
    <location>
        <begin position="1"/>
        <end position="26"/>
    </location>
</feature>
<protein>
    <recommendedName>
        <fullName evidence="2">UPF0102 protein FOE78_11015</fullName>
    </recommendedName>
</protein>
<dbReference type="Gene3D" id="3.40.1350.10">
    <property type="match status" value="1"/>
</dbReference>
<gene>
    <name evidence="4" type="ORF">FOE78_11015</name>
</gene>
<sequence>MANSRRPATGSTRVTRPRTAGRSELGRRGEEVAADYLSGLGYQIVARNWRCRWGEIDLIARIRHSGRSKIIFCEVKTRAGLGWGDPLEAITYQKGRRLRQLAGQWLAETGDHADDLRIDGIGVVLLRGQAPQLKHVPGIDG</sequence>
<dbReference type="PANTHER" id="PTHR34039:SF1">
    <property type="entry name" value="UPF0102 PROTEIN YRAN"/>
    <property type="match status" value="1"/>
</dbReference>
<organism evidence="4 5">
    <name type="scientific">Microlunatus elymi</name>
    <dbReference type="NCBI Taxonomy" id="2596828"/>
    <lineage>
        <taxon>Bacteria</taxon>
        <taxon>Bacillati</taxon>
        <taxon>Actinomycetota</taxon>
        <taxon>Actinomycetes</taxon>
        <taxon>Propionibacteriales</taxon>
        <taxon>Propionibacteriaceae</taxon>
        <taxon>Microlunatus</taxon>
    </lineage>
</organism>
<comment type="similarity">
    <text evidence="1 2">Belongs to the UPF0102 family.</text>
</comment>
<dbReference type="EMBL" id="CP041692">
    <property type="protein sequence ID" value="QDP96360.1"/>
    <property type="molecule type" value="Genomic_DNA"/>
</dbReference>
<dbReference type="KEGG" id="mik:FOE78_11015"/>
<name>A0A516PYW0_9ACTN</name>
<reference evidence="4 5" key="1">
    <citation type="submission" date="2019-07" db="EMBL/GenBank/DDBJ databases">
        <title>Microlunatus dokdonensis sp. nov. isolated from the rhizospheric soil of the wild plant Elymus tsukushiensis.</title>
        <authorList>
            <person name="Ghim S.-Y."/>
            <person name="Hwang Y.-J."/>
            <person name="Son J.-S."/>
            <person name="Shin J.-H."/>
        </authorList>
    </citation>
    <scope>NUCLEOTIDE SEQUENCE [LARGE SCALE GENOMIC DNA]</scope>
    <source>
        <strain evidence="4 5">KUDC0627</strain>
    </source>
</reference>
<dbReference type="AlphaFoldDB" id="A0A516PYW0"/>